<proteinExistence type="predicted"/>
<dbReference type="InterPro" id="IPR013083">
    <property type="entry name" value="Znf_RING/FYVE/PHD"/>
</dbReference>
<dbReference type="GO" id="GO:0008270">
    <property type="term" value="F:zinc ion binding"/>
    <property type="evidence" value="ECO:0007669"/>
    <property type="project" value="UniProtKB-KW"/>
</dbReference>
<dbReference type="EMBL" id="SDRB02008430">
    <property type="protein sequence ID" value="THG09588.1"/>
    <property type="molecule type" value="Genomic_DNA"/>
</dbReference>
<feature type="compositionally biased region" description="Basic residues" evidence="5">
    <location>
        <begin position="263"/>
        <end position="274"/>
    </location>
</feature>
<evidence type="ECO:0000256" key="4">
    <source>
        <dbReference type="PROSITE-ProRule" id="PRU00175"/>
    </source>
</evidence>
<evidence type="ECO:0000256" key="1">
    <source>
        <dbReference type="ARBA" id="ARBA00022723"/>
    </source>
</evidence>
<feature type="compositionally biased region" description="Acidic residues" evidence="5">
    <location>
        <begin position="105"/>
        <end position="119"/>
    </location>
</feature>
<feature type="compositionally biased region" description="Basic and acidic residues" evidence="5">
    <location>
        <begin position="253"/>
        <end position="262"/>
    </location>
</feature>
<keyword evidence="2 4" id="KW-0863">Zinc-finger</keyword>
<evidence type="ECO:0000259" key="6">
    <source>
        <dbReference type="PROSITE" id="PS50016"/>
    </source>
</evidence>
<dbReference type="SMART" id="SM00249">
    <property type="entry name" value="PHD"/>
    <property type="match status" value="1"/>
</dbReference>
<feature type="compositionally biased region" description="Basic residues" evidence="5">
    <location>
        <begin position="218"/>
        <end position="242"/>
    </location>
</feature>
<dbReference type="CDD" id="cd16574">
    <property type="entry name" value="RING-HC_Topors"/>
    <property type="match status" value="1"/>
</dbReference>
<dbReference type="PROSITE" id="PS00518">
    <property type="entry name" value="ZF_RING_1"/>
    <property type="match status" value="1"/>
</dbReference>
<feature type="region of interest" description="Disordered" evidence="5">
    <location>
        <begin position="182"/>
        <end position="283"/>
    </location>
</feature>
<dbReference type="Pfam" id="PF13639">
    <property type="entry name" value="zf-RING_2"/>
    <property type="match status" value="1"/>
</dbReference>
<dbReference type="InterPro" id="IPR058746">
    <property type="entry name" value="Znf_RING-type_Topors"/>
</dbReference>
<dbReference type="InterPro" id="IPR019787">
    <property type="entry name" value="Znf_PHD-finger"/>
</dbReference>
<evidence type="ECO:0000256" key="2">
    <source>
        <dbReference type="ARBA" id="ARBA00022771"/>
    </source>
</evidence>
<feature type="region of interest" description="Disordered" evidence="5">
    <location>
        <begin position="1"/>
        <end position="158"/>
    </location>
</feature>
<feature type="domain" description="PHD-type" evidence="6">
    <location>
        <begin position="447"/>
        <end position="496"/>
    </location>
</feature>
<evidence type="ECO:0000259" key="7">
    <source>
        <dbReference type="PROSITE" id="PS50089"/>
    </source>
</evidence>
<reference evidence="8 9" key="1">
    <citation type="journal article" date="2018" name="Proc. Natl. Acad. Sci. U.S.A.">
        <title>Draft genome sequence of Camellia sinensis var. sinensis provides insights into the evolution of the tea genome and tea quality.</title>
        <authorList>
            <person name="Wei C."/>
            <person name="Yang H."/>
            <person name="Wang S."/>
            <person name="Zhao J."/>
            <person name="Liu C."/>
            <person name="Gao L."/>
            <person name="Xia E."/>
            <person name="Lu Y."/>
            <person name="Tai Y."/>
            <person name="She G."/>
            <person name="Sun J."/>
            <person name="Cao H."/>
            <person name="Tong W."/>
            <person name="Gao Q."/>
            <person name="Li Y."/>
            <person name="Deng W."/>
            <person name="Jiang X."/>
            <person name="Wang W."/>
            <person name="Chen Q."/>
            <person name="Zhang S."/>
            <person name="Li H."/>
            <person name="Wu J."/>
            <person name="Wang P."/>
            <person name="Li P."/>
            <person name="Shi C."/>
            <person name="Zheng F."/>
            <person name="Jian J."/>
            <person name="Huang B."/>
            <person name="Shan D."/>
            <person name="Shi M."/>
            <person name="Fang C."/>
            <person name="Yue Y."/>
            <person name="Li F."/>
            <person name="Li D."/>
            <person name="Wei S."/>
            <person name="Han B."/>
            <person name="Jiang C."/>
            <person name="Yin Y."/>
            <person name="Xia T."/>
            <person name="Zhang Z."/>
            <person name="Bennetzen J.L."/>
            <person name="Zhao S."/>
            <person name="Wan X."/>
        </authorList>
    </citation>
    <scope>NUCLEOTIDE SEQUENCE [LARGE SCALE GENOMIC DNA]</scope>
    <source>
        <strain evidence="9">cv. Shuchazao</strain>
        <tissue evidence="8">Leaf</tissue>
    </source>
</reference>
<feature type="compositionally biased region" description="Acidic residues" evidence="5">
    <location>
        <begin position="24"/>
        <end position="44"/>
    </location>
</feature>
<keyword evidence="9" id="KW-1185">Reference proteome</keyword>
<evidence type="ECO:0000256" key="3">
    <source>
        <dbReference type="ARBA" id="ARBA00022833"/>
    </source>
</evidence>
<dbReference type="Pfam" id="PF00628">
    <property type="entry name" value="PHD"/>
    <property type="match status" value="1"/>
</dbReference>
<sequence length="837" mass="93830">MGRGGKVGSKPCGKRRIQSKDNGSDESDEDYTVGGDEEFNDSEDYTSFTGEESEESLGEFEEEEDEVEQKVRKASRSKGRKAFMGRKKNGVGKARKKRKVSYKVEDDEDFEDEDEDEDFEVKSGIGKARKKRKVSYKVEDDEDFEDEGDDEDFKEKNGVGKARYKRKVSYKVEDDEDFEVEDDEDFEEKNGIGKARSKRKVSYKVEDDEDFKDEGDGRKRKRNSKVIKKPMRKKLTKSRGLRRNSVAGNDGAFTEKKPVVKERNKKNSGQRNRRIMRDSDPDFVSSGLSDFDYTISEEEREQVREASKFCRDLTTALRSSFSTKRSQEGGVLFHHQRKRSGRKGKGKVEDLKNEAVCGICFSEEGKKTVRGTLNCCSHYFCFTCIMEWSKVESRCPLCKQRFASISKPAKSNTGFDLRTVVIQVPERDQVYQPSEEELRGYLDPYENVTCTECQQGGDDALMLLCDLCDSPAHTFCVGLGRVVPEGSWYCEGCRPTAFASSNPQAPNPTSDHRTMNDFSGRSSPVENVREAIDLNSAYVPETPLNHGTGIFSSPRHPVGDFQAASPVSGTGVLTVSVRRRIQRQIHDLLSNRSSRTVGMSASTSGNNLLGSQIEQGREVAFQHAITPERSSSHQPFSQGRYQGNFMPSVQSTRDLSSARWSHSRGQPIQGQSSTSGADGSANRMLQAGFAGISRGMNSRLGYEQQLHPCGSRSSIADDSISPYRYREVSQFNVEKEQVQSMVRSHLKSLSREMELGYSTTFKDIARISTHTILASCGIEHQASEVYPVQPPSMCNHAEAMASGQMSLMKGFCTSCFDSFVRRVVREITNTQSASSIV</sequence>
<comment type="caution">
    <text evidence="8">The sequence shown here is derived from an EMBL/GenBank/DDBJ whole genome shotgun (WGS) entry which is preliminary data.</text>
</comment>
<feature type="compositionally biased region" description="Basic residues" evidence="5">
    <location>
        <begin position="72"/>
        <end position="101"/>
    </location>
</feature>
<feature type="region of interest" description="Disordered" evidence="5">
    <location>
        <begin position="626"/>
        <end position="681"/>
    </location>
</feature>
<dbReference type="PANTHER" id="PTHR47177">
    <property type="entry name" value="F18C1.6 PROTEIN"/>
    <property type="match status" value="1"/>
</dbReference>
<dbReference type="InterPro" id="IPR001841">
    <property type="entry name" value="Znf_RING"/>
</dbReference>
<dbReference type="Proteomes" id="UP000306102">
    <property type="component" value="Unassembled WGS sequence"/>
</dbReference>
<dbReference type="STRING" id="542762.A0A4S4E198"/>
<dbReference type="PANTHER" id="PTHR47177:SF3">
    <property type="entry name" value="F18C1.6 PROTEIN"/>
    <property type="match status" value="1"/>
</dbReference>
<feature type="domain" description="RING-type" evidence="7">
    <location>
        <begin position="357"/>
        <end position="399"/>
    </location>
</feature>
<feature type="compositionally biased region" description="Polar residues" evidence="5">
    <location>
        <begin position="628"/>
        <end position="677"/>
    </location>
</feature>
<dbReference type="InterPro" id="IPR011011">
    <property type="entry name" value="Znf_FYVE_PHD"/>
</dbReference>
<evidence type="ECO:0000313" key="8">
    <source>
        <dbReference type="EMBL" id="THG09588.1"/>
    </source>
</evidence>
<protein>
    <submittedName>
        <fullName evidence="8">Uncharacterized protein</fullName>
    </submittedName>
</protein>
<dbReference type="Gene3D" id="3.30.40.10">
    <property type="entry name" value="Zinc/RING finger domain, C3HC4 (zinc finger)"/>
    <property type="match status" value="2"/>
</dbReference>
<evidence type="ECO:0000256" key="5">
    <source>
        <dbReference type="SAM" id="MobiDB-lite"/>
    </source>
</evidence>
<feature type="compositionally biased region" description="Acidic residues" evidence="5">
    <location>
        <begin position="51"/>
        <end position="67"/>
    </location>
</feature>
<evidence type="ECO:0000313" key="9">
    <source>
        <dbReference type="Proteomes" id="UP000306102"/>
    </source>
</evidence>
<gene>
    <name evidence="8" type="ORF">TEA_022258</name>
</gene>
<feature type="compositionally biased region" description="Acidic residues" evidence="5">
    <location>
        <begin position="139"/>
        <end position="152"/>
    </location>
</feature>
<organism evidence="8 9">
    <name type="scientific">Camellia sinensis var. sinensis</name>
    <name type="common">China tea</name>
    <dbReference type="NCBI Taxonomy" id="542762"/>
    <lineage>
        <taxon>Eukaryota</taxon>
        <taxon>Viridiplantae</taxon>
        <taxon>Streptophyta</taxon>
        <taxon>Embryophyta</taxon>
        <taxon>Tracheophyta</taxon>
        <taxon>Spermatophyta</taxon>
        <taxon>Magnoliopsida</taxon>
        <taxon>eudicotyledons</taxon>
        <taxon>Gunneridae</taxon>
        <taxon>Pentapetalae</taxon>
        <taxon>asterids</taxon>
        <taxon>Ericales</taxon>
        <taxon>Theaceae</taxon>
        <taxon>Camellia</taxon>
    </lineage>
</organism>
<dbReference type="AlphaFoldDB" id="A0A4S4E198"/>
<dbReference type="PROSITE" id="PS50089">
    <property type="entry name" value="ZF_RING_2"/>
    <property type="match status" value="1"/>
</dbReference>
<keyword evidence="1" id="KW-0479">Metal-binding</keyword>
<dbReference type="SUPFAM" id="SSF57903">
    <property type="entry name" value="FYVE/PHD zinc finger"/>
    <property type="match status" value="1"/>
</dbReference>
<dbReference type="SUPFAM" id="SSF57850">
    <property type="entry name" value="RING/U-box"/>
    <property type="match status" value="1"/>
</dbReference>
<dbReference type="SMART" id="SM00184">
    <property type="entry name" value="RING"/>
    <property type="match status" value="1"/>
</dbReference>
<dbReference type="InterPro" id="IPR001965">
    <property type="entry name" value="Znf_PHD"/>
</dbReference>
<keyword evidence="3" id="KW-0862">Zinc</keyword>
<dbReference type="InterPro" id="IPR017907">
    <property type="entry name" value="Znf_RING_CS"/>
</dbReference>
<accession>A0A4S4E198</accession>
<name>A0A4S4E198_CAMSN</name>
<dbReference type="PROSITE" id="PS50016">
    <property type="entry name" value="ZF_PHD_2"/>
    <property type="match status" value="1"/>
</dbReference>